<evidence type="ECO:0000313" key="2">
    <source>
        <dbReference type="EMBL" id="KAF7627256.1"/>
    </source>
</evidence>
<feature type="signal peptide" evidence="1">
    <location>
        <begin position="1"/>
        <end position="24"/>
    </location>
</feature>
<evidence type="ECO:0000313" key="3">
    <source>
        <dbReference type="Proteomes" id="UP000605970"/>
    </source>
</evidence>
<name>A0A8S9ZBB2_9BILA</name>
<dbReference type="AlphaFoldDB" id="A0A8S9ZBB2"/>
<feature type="non-terminal residue" evidence="2">
    <location>
        <position position="1"/>
    </location>
</feature>
<evidence type="ECO:0008006" key="4">
    <source>
        <dbReference type="Google" id="ProtNLM"/>
    </source>
</evidence>
<reference evidence="2" key="1">
    <citation type="journal article" date="2020" name="Ecol. Evol.">
        <title>Genome structure and content of the rice root-knot nematode (Meloidogyne graminicola).</title>
        <authorList>
            <person name="Phan N.T."/>
            <person name="Danchin E.G.J."/>
            <person name="Klopp C."/>
            <person name="Perfus-Barbeoch L."/>
            <person name="Kozlowski D.K."/>
            <person name="Koutsovoulos G.D."/>
            <person name="Lopez-Roques C."/>
            <person name="Bouchez O."/>
            <person name="Zahm M."/>
            <person name="Besnard G."/>
            <person name="Bellafiore S."/>
        </authorList>
    </citation>
    <scope>NUCLEOTIDE SEQUENCE</scope>
    <source>
        <strain evidence="2">VN-18</strain>
    </source>
</reference>
<evidence type="ECO:0000256" key="1">
    <source>
        <dbReference type="SAM" id="SignalP"/>
    </source>
</evidence>
<proteinExistence type="predicted"/>
<keyword evidence="3" id="KW-1185">Reference proteome</keyword>
<gene>
    <name evidence="2" type="ORF">Mgra_00009431</name>
</gene>
<comment type="caution">
    <text evidence="2">The sequence shown here is derived from an EMBL/GenBank/DDBJ whole genome shotgun (WGS) entry which is preliminary data.</text>
</comment>
<keyword evidence="1" id="KW-0732">Signal</keyword>
<protein>
    <recommendedName>
        <fullName evidence="4">Transmembrane protein</fullName>
    </recommendedName>
</protein>
<sequence>MNSKLIQFCFVLFIIVLIINKNYGSDVLHCYHLTVFGKIEKQACSSANSYCSFTYYPVNNEIVDAGCTDNPNYCKSIAITTVKC</sequence>
<accession>A0A8S9ZBB2</accession>
<dbReference type="Proteomes" id="UP000605970">
    <property type="component" value="Unassembled WGS sequence"/>
</dbReference>
<dbReference type="EMBL" id="JABEBT010000157">
    <property type="protein sequence ID" value="KAF7627256.1"/>
    <property type="molecule type" value="Genomic_DNA"/>
</dbReference>
<feature type="chain" id="PRO_5035857423" description="Transmembrane protein" evidence="1">
    <location>
        <begin position="25"/>
        <end position="84"/>
    </location>
</feature>
<organism evidence="2 3">
    <name type="scientific">Meloidogyne graminicola</name>
    <dbReference type="NCBI Taxonomy" id="189291"/>
    <lineage>
        <taxon>Eukaryota</taxon>
        <taxon>Metazoa</taxon>
        <taxon>Ecdysozoa</taxon>
        <taxon>Nematoda</taxon>
        <taxon>Chromadorea</taxon>
        <taxon>Rhabditida</taxon>
        <taxon>Tylenchina</taxon>
        <taxon>Tylenchomorpha</taxon>
        <taxon>Tylenchoidea</taxon>
        <taxon>Meloidogynidae</taxon>
        <taxon>Meloidogyninae</taxon>
        <taxon>Meloidogyne</taxon>
    </lineage>
</organism>